<dbReference type="InterPro" id="IPR032710">
    <property type="entry name" value="NTF2-like_dom_sf"/>
</dbReference>
<dbReference type="SUPFAM" id="SSF54427">
    <property type="entry name" value="NTF2-like"/>
    <property type="match status" value="1"/>
</dbReference>
<keyword evidence="4" id="KW-1134">Transmembrane beta strand</keyword>
<feature type="domain" description="Cds6 C-terminal" evidence="10">
    <location>
        <begin position="622"/>
        <end position="726"/>
    </location>
</feature>
<comment type="similarity">
    <text evidence="2">Belongs to the outer membrane factor (OMF) (TC 1.B.17) family.</text>
</comment>
<dbReference type="GO" id="GO:0015562">
    <property type="term" value="F:efflux transmembrane transporter activity"/>
    <property type="evidence" value="ECO:0007669"/>
    <property type="project" value="InterPro"/>
</dbReference>
<feature type="compositionally biased region" description="Pro residues" evidence="8">
    <location>
        <begin position="601"/>
        <end position="610"/>
    </location>
</feature>
<keyword evidence="5 9" id="KW-0812">Transmembrane</keyword>
<keyword evidence="12" id="KW-1185">Reference proteome</keyword>
<evidence type="ECO:0000256" key="5">
    <source>
        <dbReference type="ARBA" id="ARBA00022692"/>
    </source>
</evidence>
<dbReference type="GO" id="GO:0009279">
    <property type="term" value="C:cell outer membrane"/>
    <property type="evidence" value="ECO:0007669"/>
    <property type="project" value="UniProtKB-SubCell"/>
</dbReference>
<dbReference type="Proteomes" id="UP000620596">
    <property type="component" value="Unassembled WGS sequence"/>
</dbReference>
<dbReference type="InterPro" id="IPR003423">
    <property type="entry name" value="OMP_efflux"/>
</dbReference>
<comment type="caution">
    <text evidence="11">The sequence shown here is derived from an EMBL/GenBank/DDBJ whole genome shotgun (WGS) entry which is preliminary data.</text>
</comment>
<evidence type="ECO:0000256" key="1">
    <source>
        <dbReference type="ARBA" id="ARBA00004442"/>
    </source>
</evidence>
<dbReference type="NCBIfam" id="TIGR01844">
    <property type="entry name" value="type_I_sec_TolC"/>
    <property type="match status" value="1"/>
</dbReference>
<evidence type="ECO:0000256" key="7">
    <source>
        <dbReference type="ARBA" id="ARBA00023237"/>
    </source>
</evidence>
<organism evidence="11 12">
    <name type="scientific">Polaromonas eurypsychrophila</name>
    <dbReference type="NCBI Taxonomy" id="1614635"/>
    <lineage>
        <taxon>Bacteria</taxon>
        <taxon>Pseudomonadati</taxon>
        <taxon>Pseudomonadota</taxon>
        <taxon>Betaproteobacteria</taxon>
        <taxon>Burkholderiales</taxon>
        <taxon>Comamonadaceae</taxon>
        <taxon>Polaromonas</taxon>
    </lineage>
</organism>
<dbReference type="SUPFAM" id="SSF56954">
    <property type="entry name" value="Outer membrane efflux proteins (OEP)"/>
    <property type="match status" value="1"/>
</dbReference>
<dbReference type="EMBL" id="BMIG01000004">
    <property type="protein sequence ID" value="GGA93630.1"/>
    <property type="molecule type" value="Genomic_DNA"/>
</dbReference>
<feature type="region of interest" description="Disordered" evidence="8">
    <location>
        <begin position="553"/>
        <end position="616"/>
    </location>
</feature>
<accession>A0A916WFW9</accession>
<evidence type="ECO:0000313" key="12">
    <source>
        <dbReference type="Proteomes" id="UP000620596"/>
    </source>
</evidence>
<dbReference type="Pfam" id="PF24125">
    <property type="entry name" value="Cds6_C"/>
    <property type="match status" value="1"/>
</dbReference>
<dbReference type="InterPro" id="IPR051906">
    <property type="entry name" value="TolC-like"/>
</dbReference>
<dbReference type="AlphaFoldDB" id="A0A916WFW9"/>
<protein>
    <recommendedName>
        <fullName evidence="10">Cds6 C-terminal domain-containing protein</fullName>
    </recommendedName>
</protein>
<evidence type="ECO:0000313" key="11">
    <source>
        <dbReference type="EMBL" id="GGA93630.1"/>
    </source>
</evidence>
<keyword evidence="7" id="KW-0998">Cell outer membrane</keyword>
<reference evidence="11" key="2">
    <citation type="submission" date="2020-09" db="EMBL/GenBank/DDBJ databases">
        <authorList>
            <person name="Sun Q."/>
            <person name="Zhou Y."/>
        </authorList>
    </citation>
    <scope>NUCLEOTIDE SEQUENCE</scope>
    <source>
        <strain evidence="11">CGMCC 1.15322</strain>
    </source>
</reference>
<evidence type="ECO:0000256" key="8">
    <source>
        <dbReference type="SAM" id="MobiDB-lite"/>
    </source>
</evidence>
<evidence type="ECO:0000256" key="2">
    <source>
        <dbReference type="ARBA" id="ARBA00007613"/>
    </source>
</evidence>
<keyword evidence="9" id="KW-1133">Transmembrane helix</keyword>
<name>A0A916WFW9_9BURK</name>
<dbReference type="Pfam" id="PF02321">
    <property type="entry name" value="OEP"/>
    <property type="match status" value="2"/>
</dbReference>
<evidence type="ECO:0000259" key="10">
    <source>
        <dbReference type="Pfam" id="PF24125"/>
    </source>
</evidence>
<dbReference type="PANTHER" id="PTHR30026:SF22">
    <property type="entry name" value="OUTER MEMBRANE EFFLUX PROTEIN"/>
    <property type="match status" value="1"/>
</dbReference>
<reference evidence="11" key="1">
    <citation type="journal article" date="2014" name="Int. J. Syst. Evol. Microbiol.">
        <title>Complete genome sequence of Corynebacterium casei LMG S-19264T (=DSM 44701T), isolated from a smear-ripened cheese.</title>
        <authorList>
            <consortium name="US DOE Joint Genome Institute (JGI-PGF)"/>
            <person name="Walter F."/>
            <person name="Albersmeier A."/>
            <person name="Kalinowski J."/>
            <person name="Ruckert C."/>
        </authorList>
    </citation>
    <scope>NUCLEOTIDE SEQUENCE</scope>
    <source>
        <strain evidence="11">CGMCC 1.15322</strain>
    </source>
</reference>
<sequence length="736" mass="80751">MPYVANSGYSWPGEIFFFRQCNGEAVACMSRAQCIVQPDMVVGNALRACRPGNDRFKGVAAFVWAGMAAGALALGWPGIARAQNEKPLTLKEAAQKAVLNNPEVLARWHTLKAADNERDVGAGALLPRIDLLAGAGAERRTDSTVRSRYDRTSSSLTITQVLYDGFATRNELKRLDHARLVRLFEFFDTSESVALEAGRAFYDVLRFRDLVGLAEENFVQHRSVFEQTERRVKAKIARAVDLEQIGARLALAESNLLTETANLHDASVRFQRIVGQVPPAELPLPAQLTLNIPVDATNAVREAQRRNGALRASIENVRASDAALASRQGVYQPRFDLRLRRDRGSNLSGIPGTSETSVAEVVMSWNLFNGFSDRARERQFAEQLNIARDLRDKTCRDIRQTLLIAYNDVRKLTEQLIYISQNKVSVEKARNAYRQQFDIGQRTLLDLLDTENELYQARRAEASAEQDLNIAYVRTHAGLGTLLSALELSKIETGPVPGLEQWDQGEDAAQSCPPEPVTVYVVDKAALLGRAADLQKQTALLNARERAMQEVLAPNPPDASGARPAGAATSATPAAPASMQATPRAPAGRGAPLVTPAPLGAVPPPPPPAPVSSSNDANYSEIRQALQNWRAAWIKRDVDTYLEFYAPNFVPSTGDGREAWKEKRKAALNRAADISLEIADLTVTLSDATNATMVFKQTYGATNYRDIVTKTLQWMKLGERWLIVRESSAAPLAAGQ</sequence>
<feature type="compositionally biased region" description="Low complexity" evidence="8">
    <location>
        <begin position="558"/>
        <end position="600"/>
    </location>
</feature>
<keyword evidence="3" id="KW-0813">Transport</keyword>
<evidence type="ECO:0000256" key="6">
    <source>
        <dbReference type="ARBA" id="ARBA00023136"/>
    </source>
</evidence>
<proteinExistence type="inferred from homology"/>
<keyword evidence="6 9" id="KW-0472">Membrane</keyword>
<dbReference type="PANTHER" id="PTHR30026">
    <property type="entry name" value="OUTER MEMBRANE PROTEIN TOLC"/>
    <property type="match status" value="1"/>
</dbReference>
<evidence type="ECO:0000256" key="4">
    <source>
        <dbReference type="ARBA" id="ARBA00022452"/>
    </source>
</evidence>
<evidence type="ECO:0000256" key="9">
    <source>
        <dbReference type="SAM" id="Phobius"/>
    </source>
</evidence>
<dbReference type="GO" id="GO:0015288">
    <property type="term" value="F:porin activity"/>
    <property type="evidence" value="ECO:0007669"/>
    <property type="project" value="TreeGrafter"/>
</dbReference>
<feature type="transmembrane region" description="Helical" evidence="9">
    <location>
        <begin position="59"/>
        <end position="79"/>
    </location>
</feature>
<dbReference type="Gene3D" id="1.20.1600.10">
    <property type="entry name" value="Outer membrane efflux proteins (OEP)"/>
    <property type="match status" value="1"/>
</dbReference>
<evidence type="ECO:0000256" key="3">
    <source>
        <dbReference type="ARBA" id="ARBA00022448"/>
    </source>
</evidence>
<dbReference type="Gene3D" id="3.10.450.50">
    <property type="match status" value="1"/>
</dbReference>
<dbReference type="GO" id="GO:1990281">
    <property type="term" value="C:efflux pump complex"/>
    <property type="evidence" value="ECO:0007669"/>
    <property type="project" value="TreeGrafter"/>
</dbReference>
<dbReference type="InterPro" id="IPR056203">
    <property type="entry name" value="Cds6_C"/>
</dbReference>
<gene>
    <name evidence="11" type="ORF">GCM10011496_13340</name>
</gene>
<comment type="subcellular location">
    <subcellularLocation>
        <location evidence="1">Cell outer membrane</location>
    </subcellularLocation>
</comment>
<dbReference type="InterPro" id="IPR010130">
    <property type="entry name" value="T1SS_OMP_TolC"/>
</dbReference>